<feature type="compositionally biased region" description="Basic residues" evidence="1">
    <location>
        <begin position="713"/>
        <end position="722"/>
    </location>
</feature>
<feature type="compositionally biased region" description="Acidic residues" evidence="1">
    <location>
        <begin position="622"/>
        <end position="640"/>
    </location>
</feature>
<feature type="compositionally biased region" description="Basic residues" evidence="1">
    <location>
        <begin position="774"/>
        <end position="784"/>
    </location>
</feature>
<feature type="compositionally biased region" description="Basic and acidic residues" evidence="1">
    <location>
        <begin position="658"/>
        <end position="712"/>
    </location>
</feature>
<evidence type="ECO:0000256" key="1">
    <source>
        <dbReference type="SAM" id="MobiDB-lite"/>
    </source>
</evidence>
<dbReference type="Proteomes" id="UP001148614">
    <property type="component" value="Unassembled WGS sequence"/>
</dbReference>
<feature type="region of interest" description="Disordered" evidence="1">
    <location>
        <begin position="168"/>
        <end position="192"/>
    </location>
</feature>
<sequence>MAPLKTYKSKRGGTGRGGGGARTRAQGPVKDTRSTGRASGVGVKKARCISARDAAAAAAAQDDPIVIESDSDDSDDDGDGDGDGSGGEPRLPALPRSSVGSTAGIASRMSRAATAEPLTPKSRFSGLWDHTDGWAVTTTKKANPQTPGPSRLIGKNVATASTSVPFKLQKSTPSAAKAMSSPSRRGASSARVLSFTDHGPFHSLSTPAFSGSSRLGASKLISTNHEDTLLGSSPSLPSSVPLPAVKSRIYSTSRSSTSSQRRPSNGSKNLESFGFVPATSLLGRADTTNPGHTAAITATTKTNSKLNPPFKSHNTSKPTKQEFSGHSTLPLRVQSSNNQSSSSRTTQSVSATITTCEIKLEERPISKPTPTATPRRHGSNLLPSPRTPENSKTVKHKHITAVSSSAGSRADPYTISSDSDSDDTDNDDTITQDNHHHPYENNKKNGENVAHKTSPSISLKSLTVLNQYPTWLDATPSPTTTVLPLRSSSRRDNSGIHSSTTTTTNTTESKGKRRRVRFSEDDGDAFSPSPLPPPAKRIAIKKEKDLGYHPRAEGVASSSSLVPSSPPASFTAKQTSATARVPSHDPRKKIPPPPPSSVLLSLEVDVKPEVKKYGPDVIVVDSDSDSDTEFDMTLEPEPEVDPFSVVARNHAQKHGIHVKQEERSILEETEQEKREETVESTEKEKMELTIRKKDIELKRKDKKKDKEKEKEKTKMRKKRKREREREGEGDNKGQQGGNNEEGHGDGDGGEWSEKRKKKRRERRERSGKKEKMACRHRNRPRLSI</sequence>
<evidence type="ECO:0000313" key="2">
    <source>
        <dbReference type="EMBL" id="KAJ3561554.1"/>
    </source>
</evidence>
<feature type="compositionally biased region" description="Low complexity" evidence="1">
    <location>
        <begin position="178"/>
        <end position="191"/>
    </location>
</feature>
<feature type="region of interest" description="Disordered" evidence="1">
    <location>
        <begin position="619"/>
        <end position="784"/>
    </location>
</feature>
<feature type="compositionally biased region" description="Low complexity" evidence="1">
    <location>
        <begin position="555"/>
        <end position="569"/>
    </location>
</feature>
<evidence type="ECO:0000313" key="3">
    <source>
        <dbReference type="Proteomes" id="UP001148614"/>
    </source>
</evidence>
<feature type="compositionally biased region" description="Polar residues" evidence="1">
    <location>
        <begin position="297"/>
        <end position="327"/>
    </location>
</feature>
<feature type="region of interest" description="Disordered" evidence="1">
    <location>
        <begin position="297"/>
        <end position="454"/>
    </location>
</feature>
<feature type="compositionally biased region" description="Low complexity" evidence="1">
    <location>
        <begin position="249"/>
        <end position="267"/>
    </location>
</feature>
<proteinExistence type="predicted"/>
<feature type="compositionally biased region" description="Acidic residues" evidence="1">
    <location>
        <begin position="69"/>
        <end position="82"/>
    </location>
</feature>
<feature type="compositionally biased region" description="Basic and acidic residues" evidence="1">
    <location>
        <begin position="763"/>
        <end position="773"/>
    </location>
</feature>
<protein>
    <submittedName>
        <fullName evidence="2">Uncharacterized protein</fullName>
    </submittedName>
</protein>
<feature type="region of interest" description="Disordered" evidence="1">
    <location>
        <begin position="1"/>
        <end position="129"/>
    </location>
</feature>
<keyword evidence="3" id="KW-1185">Reference proteome</keyword>
<accession>A0A9W8N7S4</accession>
<feature type="region of interest" description="Disordered" evidence="1">
    <location>
        <begin position="471"/>
        <end position="536"/>
    </location>
</feature>
<feature type="region of interest" description="Disordered" evidence="1">
    <location>
        <begin position="249"/>
        <end position="272"/>
    </location>
</feature>
<feature type="region of interest" description="Disordered" evidence="1">
    <location>
        <begin position="552"/>
        <end position="599"/>
    </location>
</feature>
<dbReference type="AlphaFoldDB" id="A0A9W8N7S4"/>
<gene>
    <name evidence="2" type="ORF">NPX13_g8902</name>
</gene>
<comment type="caution">
    <text evidence="2">The sequence shown here is derived from an EMBL/GenBank/DDBJ whole genome shotgun (WGS) entry which is preliminary data.</text>
</comment>
<feature type="compositionally biased region" description="Low complexity" evidence="1">
    <location>
        <begin position="332"/>
        <end position="350"/>
    </location>
</feature>
<reference evidence="2" key="1">
    <citation type="submission" date="2022-07" db="EMBL/GenBank/DDBJ databases">
        <title>Genome Sequence of Xylaria arbuscula.</title>
        <authorList>
            <person name="Buettner E."/>
        </authorList>
    </citation>
    <scope>NUCLEOTIDE SEQUENCE</scope>
    <source>
        <strain evidence="2">VT107</strain>
    </source>
</reference>
<feature type="compositionally biased region" description="Acidic residues" evidence="1">
    <location>
        <begin position="419"/>
        <end position="430"/>
    </location>
</feature>
<name>A0A9W8N7S4_9PEZI</name>
<dbReference type="EMBL" id="JANPWZ010002049">
    <property type="protein sequence ID" value="KAJ3561554.1"/>
    <property type="molecule type" value="Genomic_DNA"/>
</dbReference>
<organism evidence="2 3">
    <name type="scientific">Xylaria arbuscula</name>
    <dbReference type="NCBI Taxonomy" id="114810"/>
    <lineage>
        <taxon>Eukaryota</taxon>
        <taxon>Fungi</taxon>
        <taxon>Dikarya</taxon>
        <taxon>Ascomycota</taxon>
        <taxon>Pezizomycotina</taxon>
        <taxon>Sordariomycetes</taxon>
        <taxon>Xylariomycetidae</taxon>
        <taxon>Xylariales</taxon>
        <taxon>Xylariaceae</taxon>
        <taxon>Xylaria</taxon>
    </lineage>
</organism>
<feature type="compositionally biased region" description="Basic and acidic residues" evidence="1">
    <location>
        <begin position="433"/>
        <end position="450"/>
    </location>
</feature>